<comment type="caution">
    <text evidence="3">The sequence shown here is derived from an EMBL/GenBank/DDBJ whole genome shotgun (WGS) entry which is preliminary data.</text>
</comment>
<dbReference type="GO" id="GO:0004049">
    <property type="term" value="F:anthranilate synthase activity"/>
    <property type="evidence" value="ECO:0007669"/>
    <property type="project" value="TreeGrafter"/>
</dbReference>
<dbReference type="EMBL" id="AFHG01000052">
    <property type="protein sequence ID" value="EGK71202.1"/>
    <property type="molecule type" value="Genomic_DNA"/>
</dbReference>
<dbReference type="AlphaFoldDB" id="F5RE71"/>
<dbReference type="PANTHER" id="PTHR43418">
    <property type="entry name" value="MULTIFUNCTIONAL TRYPTOPHAN BIOSYNTHESIS PROTEIN-RELATED"/>
    <property type="match status" value="1"/>
</dbReference>
<evidence type="ECO:0000259" key="2">
    <source>
        <dbReference type="Pfam" id="PF00117"/>
    </source>
</evidence>
<dbReference type="InterPro" id="IPR050472">
    <property type="entry name" value="Anth_synth/Amidotransfase"/>
</dbReference>
<dbReference type="PRINTS" id="PR00096">
    <property type="entry name" value="GATASE"/>
</dbReference>
<keyword evidence="1" id="KW-0315">Glutamine amidotransferase</keyword>
<name>F5RE71_METUF</name>
<sequence>MKRALQGRGNDMLLMIDNYDSFTYNLVQYFGELGEDVRVFRNDEITLDQIDALKPDHIVVSPGPCSPNEAGVSVPLIKSFAGKYPILGVCLGHQSIGAAFGGDVVHAKVVMHGKTAAIHHADKGMFRGLPNPFTAIRYHSLAVSRDTLPDCLEVTAWTDDGEIMGLRHRTLAIEGVQFHPESILTEHGHQMLKNFLDEFRKP</sequence>
<dbReference type="PANTHER" id="PTHR43418:SF4">
    <property type="entry name" value="MULTIFUNCTIONAL TRYPTOPHAN BIOSYNTHESIS PROTEIN"/>
    <property type="match status" value="1"/>
</dbReference>
<evidence type="ECO:0000313" key="3">
    <source>
        <dbReference type="EMBL" id="EGK71202.1"/>
    </source>
</evidence>
<dbReference type="InterPro" id="IPR006221">
    <property type="entry name" value="TrpG/PapA_dom"/>
</dbReference>
<dbReference type="PROSITE" id="PS51273">
    <property type="entry name" value="GATASE_TYPE_1"/>
    <property type="match status" value="1"/>
</dbReference>
<dbReference type="eggNOG" id="COG0512">
    <property type="taxonomic scope" value="Bacteria"/>
</dbReference>
<dbReference type="GO" id="GO:0005829">
    <property type="term" value="C:cytosol"/>
    <property type="evidence" value="ECO:0007669"/>
    <property type="project" value="TreeGrafter"/>
</dbReference>
<dbReference type="SUPFAM" id="SSF52317">
    <property type="entry name" value="Class I glutamine amidotransferase-like"/>
    <property type="match status" value="1"/>
</dbReference>
<dbReference type="PRINTS" id="PR00099">
    <property type="entry name" value="CPSGATASE"/>
</dbReference>
<dbReference type="CDD" id="cd01743">
    <property type="entry name" value="GATase1_Anthranilate_Synthase"/>
    <property type="match status" value="1"/>
</dbReference>
<accession>F5RE71</accession>
<organism evidence="3 4">
    <name type="scientific">Methyloversatilis universalis (strain ATCC BAA-1314 / DSM 25237 / JCM 13912 / CCUG 52030 / FAM5)</name>
    <dbReference type="NCBI Taxonomy" id="1000565"/>
    <lineage>
        <taxon>Bacteria</taxon>
        <taxon>Pseudomonadati</taxon>
        <taxon>Pseudomonadota</taxon>
        <taxon>Betaproteobacteria</taxon>
        <taxon>Nitrosomonadales</taxon>
        <taxon>Sterolibacteriaceae</taxon>
        <taxon>Methyloversatilis</taxon>
    </lineage>
</organism>
<dbReference type="FunFam" id="3.40.50.880:FF:000003">
    <property type="entry name" value="Anthranilate synthase component II"/>
    <property type="match status" value="1"/>
</dbReference>
<dbReference type="InterPro" id="IPR017926">
    <property type="entry name" value="GATASE"/>
</dbReference>
<reference evidence="3 4" key="1">
    <citation type="journal article" date="2011" name="J. Bacteriol.">
        <title>Genome sequence of Methyloversatilis universalis FAM5T, a methylotrophic representative of the order Rhodocyclales.</title>
        <authorList>
            <person name="Kittichotirat W."/>
            <person name="Good N.M."/>
            <person name="Hall R."/>
            <person name="Bringel F."/>
            <person name="Lajus A."/>
            <person name="Medigue C."/>
            <person name="Smalley N.E."/>
            <person name="Beck D."/>
            <person name="Bumgarner R."/>
            <person name="Vuilleumier S."/>
            <person name="Kalyuzhnaya M.G."/>
        </authorList>
    </citation>
    <scope>NUCLEOTIDE SEQUENCE [LARGE SCALE GENOMIC DNA]</scope>
    <source>
        <strain evidence="4">ATCC BAA-1314 / JCM 13912 / FAM5</strain>
    </source>
</reference>
<dbReference type="PRINTS" id="PR00097">
    <property type="entry name" value="ANTSNTHASEII"/>
</dbReference>
<protein>
    <submittedName>
        <fullName evidence="3">Anthranilate synthase component II</fullName>
    </submittedName>
</protein>
<gene>
    <name evidence="3" type="ORF">METUNv1_02589</name>
</gene>
<dbReference type="STRING" id="1000565.METUNv1_02589"/>
<dbReference type="NCBIfam" id="TIGR00566">
    <property type="entry name" value="trpG_papA"/>
    <property type="match status" value="1"/>
</dbReference>
<dbReference type="Gene3D" id="3.40.50.880">
    <property type="match status" value="1"/>
</dbReference>
<proteinExistence type="predicted"/>
<dbReference type="Proteomes" id="UP000005019">
    <property type="component" value="Unassembled WGS sequence"/>
</dbReference>
<dbReference type="Pfam" id="PF00117">
    <property type="entry name" value="GATase"/>
    <property type="match status" value="1"/>
</dbReference>
<evidence type="ECO:0000256" key="1">
    <source>
        <dbReference type="ARBA" id="ARBA00022962"/>
    </source>
</evidence>
<dbReference type="InterPro" id="IPR029062">
    <property type="entry name" value="Class_I_gatase-like"/>
</dbReference>
<keyword evidence="4" id="KW-1185">Reference proteome</keyword>
<feature type="domain" description="Glutamine amidotransferase" evidence="2">
    <location>
        <begin position="14"/>
        <end position="197"/>
    </location>
</feature>
<evidence type="ECO:0000313" key="4">
    <source>
        <dbReference type="Proteomes" id="UP000005019"/>
    </source>
</evidence>
<dbReference type="GO" id="GO:0000162">
    <property type="term" value="P:L-tryptophan biosynthetic process"/>
    <property type="evidence" value="ECO:0007669"/>
    <property type="project" value="TreeGrafter"/>
</dbReference>